<dbReference type="AlphaFoldDB" id="A0A504JBL2"/>
<evidence type="ECO:0000256" key="1">
    <source>
        <dbReference type="SAM" id="Coils"/>
    </source>
</evidence>
<keyword evidence="1" id="KW-0175">Coiled coil</keyword>
<dbReference type="Pfam" id="PF14107">
    <property type="entry name" value="DUF4280"/>
    <property type="match status" value="1"/>
</dbReference>
<organism evidence="3 4">
    <name type="scientific">Aquimarina algicola</name>
    <dbReference type="NCBI Taxonomy" id="2589995"/>
    <lineage>
        <taxon>Bacteria</taxon>
        <taxon>Pseudomonadati</taxon>
        <taxon>Bacteroidota</taxon>
        <taxon>Flavobacteriia</taxon>
        <taxon>Flavobacteriales</taxon>
        <taxon>Flavobacteriaceae</taxon>
        <taxon>Aquimarina</taxon>
    </lineage>
</organism>
<sequence>MAEEHFIPSNSTIECSGCKGIYSTVVSTMANVYVKKQPMAIESDGTSAHITPFCGICSFTRMTCTPVLTGKWASPRETITVQKKMPLIEQSKAYCANGGTITIVEKTDTPAPPENVVDKAQAKINKAANYTVKKTTELAQNAKVAMGDLGASVQQAASVFQNDNVRDLLNNTGALVDSFDRKKAELDTAVGNVNIRLDNLRAELKQLLTGQEQELQDLMTVKNPEQETEENKNAEEDKYHQEFFNEANSETVNEFLRAIESDIDVLGGIPPEALEKDFEITSVDDSSERYFTSSSEEATTKADATNQEETPTVEAKDKTRAERFLDNARTEKEKEVEIAEKHYNEANKILEEYKQNLGDPNQKKQVLKSIAALNGISRFLNKEQKDALKEKLLANQKAPNPSTKETIERLSSKFKEEKKEDLKALIEEKREGLDAKVQTEIDEVLNEIGYLERMQKYKQESEELQEKLDKTSAALDAMSNFNGFIDGVTAKYFGRLGEKYQKAMDQMGKNMTRLNDASRGASYVTSGFATGDVVTQAPDVKKEEPKTETPPPVLPPPTKPEPEEPEESKEEPESTDECSFTKIKVIKNDGPYAVLYGNDEKDIIQPNKHININLPKPIQFVAGTTKERSKKLTIQINELKRTNLPTGSIIVYHIDDDYKHHGIPASGDIDWDLDMIYKESLFQGHRFLANFMGLMDIDKTKYSIPLKFCGYETQVLAEVSPDATWTFLFSIGSDDPRTYKHTNQPPGKVFKKHQDKSRRIGQLNSKKINFGNRTATLKFQYGVTYDNDTKGQDLSFSSKLTKLYSASEKIFKIVGGVDKFVNLIIDNNNKLSKKAGYVSIAPPAVGVALSRSIKSSNTLYENDIGLTGEIRLDPVLAIDLQVDLIRAASNKLIFVRGIVELVEAITDRDISTVLFIEAKLQFNFKLIGKIDDDLDWSISNGIGAMLQISAGLMLEGSFLGIEYEATIKGSAAGSFDLSTSLLSEGGKMFFESSLMFNGINAAFAIVGSVKGWGVEKELSYEYKKIVGKWDNPFAGKIPITD</sequence>
<feature type="compositionally biased region" description="Pro residues" evidence="2">
    <location>
        <begin position="548"/>
        <end position="559"/>
    </location>
</feature>
<proteinExistence type="predicted"/>
<dbReference type="OrthoDB" id="882303at2"/>
<feature type="coiled-coil region" evidence="1">
    <location>
        <begin position="329"/>
        <end position="356"/>
    </location>
</feature>
<evidence type="ECO:0000256" key="2">
    <source>
        <dbReference type="SAM" id="MobiDB-lite"/>
    </source>
</evidence>
<dbReference type="EMBL" id="VFWZ01000002">
    <property type="protein sequence ID" value="TPN88044.1"/>
    <property type="molecule type" value="Genomic_DNA"/>
</dbReference>
<evidence type="ECO:0000313" key="3">
    <source>
        <dbReference type="EMBL" id="TPN88044.1"/>
    </source>
</evidence>
<reference evidence="3 4" key="1">
    <citation type="submission" date="2019-06" db="EMBL/GenBank/DDBJ databases">
        <authorList>
            <person name="Meng X."/>
        </authorList>
    </citation>
    <scope>NUCLEOTIDE SEQUENCE [LARGE SCALE GENOMIC DNA]</scope>
    <source>
        <strain evidence="3 4">M625</strain>
    </source>
</reference>
<accession>A0A504JBL2</accession>
<feature type="region of interest" description="Disordered" evidence="2">
    <location>
        <begin position="285"/>
        <end position="316"/>
    </location>
</feature>
<dbReference type="RefSeq" id="WP_140592683.1">
    <property type="nucleotide sequence ID" value="NZ_VFWZ01000002.1"/>
</dbReference>
<feature type="region of interest" description="Disordered" evidence="2">
    <location>
        <begin position="534"/>
        <end position="578"/>
    </location>
</feature>
<dbReference type="InterPro" id="IPR025460">
    <property type="entry name" value="DUF4280"/>
</dbReference>
<feature type="compositionally biased region" description="Acidic residues" evidence="2">
    <location>
        <begin position="563"/>
        <end position="576"/>
    </location>
</feature>
<feature type="compositionally biased region" description="Polar residues" evidence="2">
    <location>
        <begin position="289"/>
        <end position="310"/>
    </location>
</feature>
<protein>
    <submittedName>
        <fullName evidence="3">DUF4280 domain-containing protein</fullName>
    </submittedName>
</protein>
<feature type="coiled-coil region" evidence="1">
    <location>
        <begin position="415"/>
        <end position="474"/>
    </location>
</feature>
<name>A0A504JBL2_9FLAO</name>
<dbReference type="Proteomes" id="UP000315540">
    <property type="component" value="Unassembled WGS sequence"/>
</dbReference>
<gene>
    <name evidence="3" type="ORF">FHK87_10765</name>
</gene>
<comment type="caution">
    <text evidence="3">The sequence shown here is derived from an EMBL/GenBank/DDBJ whole genome shotgun (WGS) entry which is preliminary data.</text>
</comment>
<keyword evidence="4" id="KW-1185">Reference proteome</keyword>
<evidence type="ECO:0000313" key="4">
    <source>
        <dbReference type="Proteomes" id="UP000315540"/>
    </source>
</evidence>